<feature type="domain" description="Sodium/calcium exchanger membrane region" evidence="6">
    <location>
        <begin position="5"/>
        <end position="144"/>
    </location>
</feature>
<feature type="transmembrane region" description="Helical" evidence="5">
    <location>
        <begin position="231"/>
        <end position="258"/>
    </location>
</feature>
<feature type="transmembrane region" description="Helical" evidence="5">
    <location>
        <begin position="6"/>
        <end position="30"/>
    </location>
</feature>
<evidence type="ECO:0000313" key="8">
    <source>
        <dbReference type="Proteomes" id="UP000033848"/>
    </source>
</evidence>
<comment type="caution">
    <text evidence="7">The sequence shown here is derived from an EMBL/GenBank/DDBJ whole genome shotgun (WGS) entry which is preliminary data.</text>
</comment>
<evidence type="ECO:0000256" key="4">
    <source>
        <dbReference type="ARBA" id="ARBA00023136"/>
    </source>
</evidence>
<feature type="transmembrane region" description="Helical" evidence="5">
    <location>
        <begin position="106"/>
        <end position="122"/>
    </location>
</feature>
<dbReference type="GO" id="GO:0005262">
    <property type="term" value="F:calcium channel activity"/>
    <property type="evidence" value="ECO:0007669"/>
    <property type="project" value="TreeGrafter"/>
</dbReference>
<keyword evidence="3 5" id="KW-1133">Transmembrane helix</keyword>
<feature type="transmembrane region" description="Helical" evidence="5">
    <location>
        <begin position="42"/>
        <end position="62"/>
    </location>
</feature>
<dbReference type="Proteomes" id="UP000033848">
    <property type="component" value="Unassembled WGS sequence"/>
</dbReference>
<feature type="transmembrane region" description="Helical" evidence="5">
    <location>
        <begin position="68"/>
        <end position="94"/>
    </location>
</feature>
<reference evidence="7 8" key="1">
    <citation type="journal article" date="2015" name="Nature">
        <title>rRNA introns, odd ribosomes, and small enigmatic genomes across a large radiation of phyla.</title>
        <authorList>
            <person name="Brown C.T."/>
            <person name="Hug L.A."/>
            <person name="Thomas B.C."/>
            <person name="Sharon I."/>
            <person name="Castelle C.J."/>
            <person name="Singh A."/>
            <person name="Wilkins M.J."/>
            <person name="Williams K.H."/>
            <person name="Banfield J.F."/>
        </authorList>
    </citation>
    <scope>NUCLEOTIDE SEQUENCE [LARGE SCALE GENOMIC DNA]</scope>
</reference>
<comment type="subcellular location">
    <subcellularLocation>
        <location evidence="1">Membrane</location>
        <topology evidence="1">Multi-pass membrane protein</topology>
    </subcellularLocation>
</comment>
<evidence type="ECO:0000256" key="5">
    <source>
        <dbReference type="SAM" id="Phobius"/>
    </source>
</evidence>
<dbReference type="Pfam" id="PF01699">
    <property type="entry name" value="Na_Ca_ex"/>
    <property type="match status" value="2"/>
</dbReference>
<dbReference type="InterPro" id="IPR044880">
    <property type="entry name" value="NCX_ion-bd_dom_sf"/>
</dbReference>
<dbReference type="GO" id="GO:0008273">
    <property type="term" value="F:calcium, potassium:sodium antiporter activity"/>
    <property type="evidence" value="ECO:0007669"/>
    <property type="project" value="TreeGrafter"/>
</dbReference>
<feature type="transmembrane region" description="Helical" evidence="5">
    <location>
        <begin position="264"/>
        <end position="281"/>
    </location>
</feature>
<dbReference type="PANTHER" id="PTHR10846">
    <property type="entry name" value="SODIUM/POTASSIUM/CALCIUM EXCHANGER"/>
    <property type="match status" value="1"/>
</dbReference>
<evidence type="ECO:0000313" key="7">
    <source>
        <dbReference type="EMBL" id="KKS66452.1"/>
    </source>
</evidence>
<feature type="transmembrane region" description="Helical" evidence="5">
    <location>
        <begin position="128"/>
        <end position="145"/>
    </location>
</feature>
<dbReference type="InterPro" id="IPR004481">
    <property type="entry name" value="K/Na/Ca-exchanger"/>
</dbReference>
<evidence type="ECO:0000256" key="2">
    <source>
        <dbReference type="ARBA" id="ARBA00022692"/>
    </source>
</evidence>
<feature type="transmembrane region" description="Helical" evidence="5">
    <location>
        <begin position="199"/>
        <end position="219"/>
    </location>
</feature>
<proteinExistence type="predicted"/>
<dbReference type="GO" id="GO:0006874">
    <property type="term" value="P:intracellular calcium ion homeostasis"/>
    <property type="evidence" value="ECO:0007669"/>
    <property type="project" value="TreeGrafter"/>
</dbReference>
<keyword evidence="4 5" id="KW-0472">Membrane</keyword>
<name>A0A0G1AZI3_UNCKA</name>
<dbReference type="AlphaFoldDB" id="A0A0G1AZI3"/>
<feature type="transmembrane region" description="Helical" evidence="5">
    <location>
        <begin position="166"/>
        <end position="193"/>
    </location>
</feature>
<feature type="domain" description="Sodium/calcium exchanger membrane region" evidence="6">
    <location>
        <begin position="167"/>
        <end position="308"/>
    </location>
</feature>
<gene>
    <name evidence="7" type="ORF">UV35_C0014G0002</name>
</gene>
<evidence type="ECO:0000256" key="1">
    <source>
        <dbReference type="ARBA" id="ARBA00004141"/>
    </source>
</evidence>
<evidence type="ECO:0000259" key="6">
    <source>
        <dbReference type="Pfam" id="PF01699"/>
    </source>
</evidence>
<accession>A0A0G1AZI3</accession>
<sequence length="311" mass="33920">MVLNILVGLVLLVLIVLSSGVVVDIFERYVFRLPIKKNKVTAVLIGFSLALPELFVGIAAALDGKPQIALGTVVGANMANLSLIIGGLAVITVAIPIVGEYLEKDLWVTILLALMPFLMLLDGTVSKLEGGVLVALYFVYVFFLSNEKVTIKQSRKKFSGFENWGLPIMLILGLVIMAVCSWQLVQIIVAIAAVWGVSWFWMGLLLVAFGTTLPELLLLSFSKKKHKASLALPNLLGSVVMNSTVILGIVALITPIIIKESVQRGLAGMFLVFILGLFWLFTKSKHKLERWEGVVLIGVYLMFIGLQLILA</sequence>
<organism evidence="7 8">
    <name type="scientific">candidate division WWE3 bacterium GW2011_GWB1_42_6</name>
    <dbReference type="NCBI Taxonomy" id="1619115"/>
    <lineage>
        <taxon>Bacteria</taxon>
        <taxon>Katanobacteria</taxon>
    </lineage>
</organism>
<feature type="transmembrane region" description="Helical" evidence="5">
    <location>
        <begin position="293"/>
        <end position="310"/>
    </location>
</feature>
<dbReference type="EMBL" id="LCED01000014">
    <property type="protein sequence ID" value="KKS66452.1"/>
    <property type="molecule type" value="Genomic_DNA"/>
</dbReference>
<dbReference type="PANTHER" id="PTHR10846:SF8">
    <property type="entry name" value="INNER MEMBRANE PROTEIN YRBG"/>
    <property type="match status" value="1"/>
</dbReference>
<dbReference type="Gene3D" id="1.20.1420.30">
    <property type="entry name" value="NCX, central ion-binding region"/>
    <property type="match status" value="2"/>
</dbReference>
<keyword evidence="2 5" id="KW-0812">Transmembrane</keyword>
<evidence type="ECO:0000256" key="3">
    <source>
        <dbReference type="ARBA" id="ARBA00022989"/>
    </source>
</evidence>
<dbReference type="InterPro" id="IPR004837">
    <property type="entry name" value="NaCa_Exmemb"/>
</dbReference>
<dbReference type="GO" id="GO:0005886">
    <property type="term" value="C:plasma membrane"/>
    <property type="evidence" value="ECO:0007669"/>
    <property type="project" value="TreeGrafter"/>
</dbReference>
<protein>
    <recommendedName>
        <fullName evidence="6">Sodium/calcium exchanger membrane region domain-containing protein</fullName>
    </recommendedName>
</protein>